<evidence type="ECO:0000313" key="2">
    <source>
        <dbReference type="EMBL" id="MFK2877224.1"/>
    </source>
</evidence>
<dbReference type="PANTHER" id="PTHR22617:SF43">
    <property type="entry name" value="PROTEIN PILI"/>
    <property type="match status" value="1"/>
</dbReference>
<dbReference type="PROSITE" id="PS50851">
    <property type="entry name" value="CHEW"/>
    <property type="match status" value="1"/>
</dbReference>
<name>A0ABW8J4W4_9GAMM</name>
<accession>A0ABW8J4W4</accession>
<feature type="domain" description="CheW-like" evidence="1">
    <location>
        <begin position="36"/>
        <end position="176"/>
    </location>
</feature>
<dbReference type="SMART" id="SM00260">
    <property type="entry name" value="CheW"/>
    <property type="match status" value="1"/>
</dbReference>
<evidence type="ECO:0000313" key="3">
    <source>
        <dbReference type="Proteomes" id="UP001620339"/>
    </source>
</evidence>
<dbReference type="InterPro" id="IPR036061">
    <property type="entry name" value="CheW-like_dom_sf"/>
</dbReference>
<proteinExistence type="predicted"/>
<dbReference type="EMBL" id="JADIKK010000008">
    <property type="protein sequence ID" value="MFK2877224.1"/>
    <property type="molecule type" value="Genomic_DNA"/>
</dbReference>
<dbReference type="Gene3D" id="2.40.50.180">
    <property type="entry name" value="CheA-289, Domain 4"/>
    <property type="match status" value="1"/>
</dbReference>
<evidence type="ECO:0000259" key="1">
    <source>
        <dbReference type="PROSITE" id="PS50851"/>
    </source>
</evidence>
<dbReference type="PANTHER" id="PTHR22617">
    <property type="entry name" value="CHEMOTAXIS SENSOR HISTIDINE KINASE-RELATED"/>
    <property type="match status" value="1"/>
</dbReference>
<sequence length="181" mass="19976">MNATPGLTPFEILASYERLSLAHASDTRERMDAPGLWRGIGYRVGQRMLVSEIGEINELLAMPPLTTVPRTQPWLLGVANVRGNLMPVVDFGRFLFGERTPQTDRARLLVVRQGGGSVALLVDEVFGQRTVDEEQRRAAGQEDDPRLARFAEQLVGDGGQQMAIFSMGRLVRAPDFRQAAA</sequence>
<dbReference type="InterPro" id="IPR039315">
    <property type="entry name" value="CheW"/>
</dbReference>
<dbReference type="Proteomes" id="UP001620339">
    <property type="component" value="Unassembled WGS sequence"/>
</dbReference>
<gene>
    <name evidence="2" type="ORF">ISP25_09120</name>
</gene>
<dbReference type="RefSeq" id="WP_404613366.1">
    <property type="nucleotide sequence ID" value="NZ_JADIKK010000008.1"/>
</dbReference>
<organism evidence="2 3">
    <name type="scientific">Rhodanobacter hydrolyticus</name>
    <dbReference type="NCBI Taxonomy" id="2250595"/>
    <lineage>
        <taxon>Bacteria</taxon>
        <taxon>Pseudomonadati</taxon>
        <taxon>Pseudomonadota</taxon>
        <taxon>Gammaproteobacteria</taxon>
        <taxon>Lysobacterales</taxon>
        <taxon>Rhodanobacteraceae</taxon>
        <taxon>Rhodanobacter</taxon>
    </lineage>
</organism>
<keyword evidence="3" id="KW-1185">Reference proteome</keyword>
<dbReference type="Pfam" id="PF01584">
    <property type="entry name" value="CheW"/>
    <property type="match status" value="1"/>
</dbReference>
<reference evidence="2 3" key="1">
    <citation type="submission" date="2020-10" db="EMBL/GenBank/DDBJ databases">
        <title>Phylogeny of dyella-like bacteria.</title>
        <authorList>
            <person name="Fu J."/>
        </authorList>
    </citation>
    <scope>NUCLEOTIDE SEQUENCE [LARGE SCALE GENOMIC DNA]</scope>
    <source>
        <strain evidence="2 3">KACC 19113</strain>
    </source>
</reference>
<protein>
    <submittedName>
        <fullName evidence="2">Purine-binding chemotaxis protein CheW</fullName>
    </submittedName>
</protein>
<dbReference type="SUPFAM" id="SSF50341">
    <property type="entry name" value="CheW-like"/>
    <property type="match status" value="1"/>
</dbReference>
<comment type="caution">
    <text evidence="2">The sequence shown here is derived from an EMBL/GenBank/DDBJ whole genome shotgun (WGS) entry which is preliminary data.</text>
</comment>
<dbReference type="CDD" id="cd00588">
    <property type="entry name" value="CheW_like"/>
    <property type="match status" value="1"/>
</dbReference>
<dbReference type="InterPro" id="IPR002545">
    <property type="entry name" value="CheW-lke_dom"/>
</dbReference>